<name>A0A947GHB5_HYDSH</name>
<dbReference type="SUPFAM" id="SSF75169">
    <property type="entry name" value="DsrEFH-like"/>
    <property type="match status" value="1"/>
</dbReference>
<protein>
    <submittedName>
        <fullName evidence="1">DsrE family protein</fullName>
    </submittedName>
</protein>
<dbReference type="AlphaFoldDB" id="A0A947GHB5"/>
<dbReference type="EMBL" id="JAHHQF010000057">
    <property type="protein sequence ID" value="MBT9282443.1"/>
    <property type="molecule type" value="Genomic_DNA"/>
</dbReference>
<evidence type="ECO:0000313" key="2">
    <source>
        <dbReference type="Proteomes" id="UP000748108"/>
    </source>
</evidence>
<accession>A0A947GHB5</accession>
<proteinExistence type="predicted"/>
<dbReference type="SMR" id="A0A947GHB5"/>
<gene>
    <name evidence="1" type="ORF">KM312_07285</name>
</gene>
<comment type="caution">
    <text evidence="1">The sequence shown here is derived from an EMBL/GenBank/DDBJ whole genome shotgun (WGS) entry which is preliminary data.</text>
</comment>
<dbReference type="Gene3D" id="3.40.1260.10">
    <property type="entry name" value="DsrEFH-like"/>
    <property type="match status" value="1"/>
</dbReference>
<dbReference type="Proteomes" id="UP000748108">
    <property type="component" value="Unassembled WGS sequence"/>
</dbReference>
<sequence>MTKLLALILSGPDEKMKVISGLRVAQRIKEMGGEARVVFLADGVRVPLEGANDPDFSAALESVKDLESTVCKGILEQMGVQMEPLELKGFNVDYVGPILARAAEEGFQIVSF</sequence>
<evidence type="ECO:0000313" key="1">
    <source>
        <dbReference type="EMBL" id="MBT9282443.1"/>
    </source>
</evidence>
<dbReference type="InterPro" id="IPR027396">
    <property type="entry name" value="DsrEFH-like"/>
</dbReference>
<reference evidence="1" key="1">
    <citation type="journal article" date="2021" name="Microbiology">
        <title>Metagenomic Analysis of the Microbial Community in the Underground Coal Fire Area (Kemerovo Region, Russia) Revealed Predominance of Thermophilic Members of the Phyla Deinococcus-thermus, Aquificae, and Firmicutes.</title>
        <authorList>
            <person name="Kadnikov V."/>
            <person name="Mardanov A.V."/>
            <person name="Beletsky A.V."/>
            <person name="Karnachuk O.V."/>
            <person name="Ravin N.V."/>
        </authorList>
    </citation>
    <scope>NUCLEOTIDE SEQUENCE</scope>
    <source>
        <strain evidence="1">RBS10-49</strain>
    </source>
</reference>
<organism evidence="1 2">
    <name type="scientific">Hydrogenibacillus schlegelii</name>
    <name type="common">Bacillus schlegelii</name>
    <dbReference type="NCBI Taxonomy" id="1484"/>
    <lineage>
        <taxon>Bacteria</taxon>
        <taxon>Bacillati</taxon>
        <taxon>Bacillota</taxon>
        <taxon>Bacilli</taxon>
        <taxon>Bacillales</taxon>
        <taxon>Bacillales Family X. Incertae Sedis</taxon>
        <taxon>Hydrogenibacillus</taxon>
    </lineage>
</organism>